<keyword evidence="1" id="KW-0472">Membrane</keyword>
<accession>A0A7C8GSS8</accession>
<dbReference type="EMBL" id="WEID01000063">
    <property type="protein sequence ID" value="KAB8132327.1"/>
    <property type="molecule type" value="Genomic_DNA"/>
</dbReference>
<sequence length="194" mass="22507">MLFLVSEPFSPEYILPILIPVILLHFWSVLYFIDPYKFELSYYLFAGILGLVNTITYFLVIQKFLYLHIEVTGPIFFVISLLLFLSLIVFFQIFHLKMLHSGKYAAYMEKGTNMNGHPIILASCSGYIVGQFVISLIAAESILFIILITCITALSVFTSFNTTYIQRYLYLKKHYKEIKKVRPNFGLSKNDRKL</sequence>
<evidence type="ECO:0000256" key="1">
    <source>
        <dbReference type="SAM" id="Phobius"/>
    </source>
</evidence>
<feature type="transmembrane region" description="Helical" evidence="1">
    <location>
        <begin position="73"/>
        <end position="96"/>
    </location>
</feature>
<organism evidence="2 3">
    <name type="scientific">Gracilibacillus oryzae</name>
    <dbReference type="NCBI Taxonomy" id="1672701"/>
    <lineage>
        <taxon>Bacteria</taxon>
        <taxon>Bacillati</taxon>
        <taxon>Bacillota</taxon>
        <taxon>Bacilli</taxon>
        <taxon>Bacillales</taxon>
        <taxon>Bacillaceae</taxon>
        <taxon>Gracilibacillus</taxon>
    </lineage>
</organism>
<name>A0A7C8GSS8_9BACI</name>
<keyword evidence="1" id="KW-0812">Transmembrane</keyword>
<proteinExistence type="predicted"/>
<feature type="transmembrane region" description="Helical" evidence="1">
    <location>
        <begin position="117"/>
        <end position="138"/>
    </location>
</feature>
<protein>
    <submittedName>
        <fullName evidence="2">Uncharacterized protein</fullName>
    </submittedName>
</protein>
<evidence type="ECO:0000313" key="3">
    <source>
        <dbReference type="Proteomes" id="UP000480246"/>
    </source>
</evidence>
<gene>
    <name evidence="2" type="ORF">F9U64_12550</name>
</gene>
<keyword evidence="1" id="KW-1133">Transmembrane helix</keyword>
<dbReference type="Proteomes" id="UP000480246">
    <property type="component" value="Unassembled WGS sequence"/>
</dbReference>
<feature type="transmembrane region" description="Helical" evidence="1">
    <location>
        <begin position="144"/>
        <end position="165"/>
    </location>
</feature>
<dbReference type="AlphaFoldDB" id="A0A7C8GSS8"/>
<reference evidence="2 3" key="1">
    <citation type="submission" date="2019-10" db="EMBL/GenBank/DDBJ databases">
        <title>Gracilibacillus sp. nov. isolated from rice seeds.</title>
        <authorList>
            <person name="He S."/>
        </authorList>
    </citation>
    <scope>NUCLEOTIDE SEQUENCE [LARGE SCALE GENOMIC DNA]</scope>
    <source>
        <strain evidence="2 3">TD8</strain>
    </source>
</reference>
<feature type="transmembrane region" description="Helical" evidence="1">
    <location>
        <begin position="13"/>
        <end position="33"/>
    </location>
</feature>
<dbReference type="OrthoDB" id="2860003at2"/>
<feature type="transmembrane region" description="Helical" evidence="1">
    <location>
        <begin position="40"/>
        <end position="61"/>
    </location>
</feature>
<comment type="caution">
    <text evidence="2">The sequence shown here is derived from an EMBL/GenBank/DDBJ whole genome shotgun (WGS) entry which is preliminary data.</text>
</comment>
<evidence type="ECO:0000313" key="2">
    <source>
        <dbReference type="EMBL" id="KAB8132327.1"/>
    </source>
</evidence>
<keyword evidence="3" id="KW-1185">Reference proteome</keyword>